<reference evidence="2" key="1">
    <citation type="submission" date="2022-11" db="UniProtKB">
        <authorList>
            <consortium name="WormBaseParasite"/>
        </authorList>
    </citation>
    <scope>IDENTIFICATION</scope>
</reference>
<protein>
    <submittedName>
        <fullName evidence="2">Uncharacterized protein</fullName>
    </submittedName>
</protein>
<organism evidence="1 2">
    <name type="scientific">Parascaris equorum</name>
    <name type="common">Equine roundworm</name>
    <dbReference type="NCBI Taxonomy" id="6256"/>
    <lineage>
        <taxon>Eukaryota</taxon>
        <taxon>Metazoa</taxon>
        <taxon>Ecdysozoa</taxon>
        <taxon>Nematoda</taxon>
        <taxon>Chromadorea</taxon>
        <taxon>Rhabditida</taxon>
        <taxon>Spirurina</taxon>
        <taxon>Ascaridomorpha</taxon>
        <taxon>Ascaridoidea</taxon>
        <taxon>Ascarididae</taxon>
        <taxon>Parascaris</taxon>
    </lineage>
</organism>
<keyword evidence="1" id="KW-1185">Reference proteome</keyword>
<dbReference type="Proteomes" id="UP000887564">
    <property type="component" value="Unplaced"/>
</dbReference>
<evidence type="ECO:0000313" key="1">
    <source>
        <dbReference type="Proteomes" id="UP000887564"/>
    </source>
</evidence>
<evidence type="ECO:0000313" key="2">
    <source>
        <dbReference type="WBParaSite" id="PEQ_0001281501-mRNA-1"/>
    </source>
</evidence>
<accession>A0A914S214</accession>
<name>A0A914S214_PAREQ</name>
<proteinExistence type="predicted"/>
<dbReference type="AlphaFoldDB" id="A0A914S214"/>
<sequence length="156" mass="16625">MLTSAKDRPEKRERTSSVEVHIVEQHKEPSSSVLDVQSATAHSELPMMHTQVPDIIGIGGLSSKGFSSCEIDGSSDERVIYGAEAEKQFEMMKRAQRGVEAVEKSGEHLSEAAYNASQADFTCGSNGTAAQRTSDAPNCATAIDLVNCNGNECGSC</sequence>
<dbReference type="WBParaSite" id="PEQ_0001281501-mRNA-1">
    <property type="protein sequence ID" value="PEQ_0001281501-mRNA-1"/>
    <property type="gene ID" value="PEQ_0001281501"/>
</dbReference>